<dbReference type="Proteomes" id="UP000680158">
    <property type="component" value="Unassembled WGS sequence"/>
</dbReference>
<evidence type="ECO:0000313" key="4">
    <source>
        <dbReference type="Proteomes" id="UP000680158"/>
    </source>
</evidence>
<keyword evidence="4" id="KW-1185">Reference proteome</keyword>
<dbReference type="AlphaFoldDB" id="A0A941DBD6"/>
<keyword evidence="2" id="KW-0732">Signal</keyword>
<evidence type="ECO:0000256" key="1">
    <source>
        <dbReference type="SAM" id="MobiDB-lite"/>
    </source>
</evidence>
<name>A0A941DBD6_9BURK</name>
<evidence type="ECO:0000313" key="3">
    <source>
        <dbReference type="EMBL" id="MBR7745001.1"/>
    </source>
</evidence>
<proteinExistence type="predicted"/>
<feature type="signal peptide" evidence="2">
    <location>
        <begin position="1"/>
        <end position="18"/>
    </location>
</feature>
<dbReference type="PROSITE" id="PS51257">
    <property type="entry name" value="PROKAR_LIPOPROTEIN"/>
    <property type="match status" value="1"/>
</dbReference>
<sequence>MTKILFSLLALSSLVGCASVEVDDPNAPKVAVEREYRVGSTIPQKKNARSPSDVKTVSSDDLINMPRATTPTDPLGRK</sequence>
<dbReference type="RefSeq" id="WP_212682494.1">
    <property type="nucleotide sequence ID" value="NZ_JAGSPM010000001.1"/>
</dbReference>
<feature type="chain" id="PRO_5037741545" description="Lipoprotein" evidence="2">
    <location>
        <begin position="19"/>
        <end position="78"/>
    </location>
</feature>
<dbReference type="EMBL" id="JAGSPM010000001">
    <property type="protein sequence ID" value="MBR7745001.1"/>
    <property type="molecule type" value="Genomic_DNA"/>
</dbReference>
<feature type="region of interest" description="Disordered" evidence="1">
    <location>
        <begin position="41"/>
        <end position="78"/>
    </location>
</feature>
<feature type="compositionally biased region" description="Polar residues" evidence="1">
    <location>
        <begin position="41"/>
        <end position="72"/>
    </location>
</feature>
<evidence type="ECO:0000256" key="2">
    <source>
        <dbReference type="SAM" id="SignalP"/>
    </source>
</evidence>
<gene>
    <name evidence="3" type="ORF">KDM92_00285</name>
</gene>
<accession>A0A941DBD6</accession>
<reference evidence="3 4" key="1">
    <citation type="submission" date="2021-04" db="EMBL/GenBank/DDBJ databases">
        <title>novel species isolated from subtropical streams in China.</title>
        <authorList>
            <person name="Lu H."/>
        </authorList>
    </citation>
    <scope>NUCLEOTIDE SEQUENCE [LARGE SCALE GENOMIC DNA]</scope>
    <source>
        <strain evidence="3 4">BYS107W</strain>
    </source>
</reference>
<comment type="caution">
    <text evidence="3">The sequence shown here is derived from an EMBL/GenBank/DDBJ whole genome shotgun (WGS) entry which is preliminary data.</text>
</comment>
<evidence type="ECO:0008006" key="5">
    <source>
        <dbReference type="Google" id="ProtNLM"/>
    </source>
</evidence>
<organism evidence="3 4">
    <name type="scientific">Undibacterium baiyunense</name>
    <dbReference type="NCBI Taxonomy" id="2828731"/>
    <lineage>
        <taxon>Bacteria</taxon>
        <taxon>Pseudomonadati</taxon>
        <taxon>Pseudomonadota</taxon>
        <taxon>Betaproteobacteria</taxon>
        <taxon>Burkholderiales</taxon>
        <taxon>Oxalobacteraceae</taxon>
        <taxon>Undibacterium</taxon>
    </lineage>
</organism>
<protein>
    <recommendedName>
        <fullName evidence="5">Lipoprotein</fullName>
    </recommendedName>
</protein>